<accession>A0A4E0RK81</accession>
<comment type="similarity">
    <text evidence="4">Belongs to the complex I NDUFS5 subunit family.</text>
</comment>
<evidence type="ECO:0000256" key="6">
    <source>
        <dbReference type="ARBA" id="ARBA00022660"/>
    </source>
</evidence>
<organism evidence="13 14">
    <name type="scientific">Fasciola hepatica</name>
    <name type="common">Liver fluke</name>
    <dbReference type="NCBI Taxonomy" id="6192"/>
    <lineage>
        <taxon>Eukaryota</taxon>
        <taxon>Metazoa</taxon>
        <taxon>Spiralia</taxon>
        <taxon>Lophotrochozoa</taxon>
        <taxon>Platyhelminthes</taxon>
        <taxon>Trematoda</taxon>
        <taxon>Digenea</taxon>
        <taxon>Plagiorchiida</taxon>
        <taxon>Echinostomata</taxon>
        <taxon>Echinostomatoidea</taxon>
        <taxon>Fasciolidae</taxon>
        <taxon>Fasciola</taxon>
    </lineage>
</organism>
<protein>
    <submittedName>
        <fullName evidence="13">NADH:ubiquinone oxidoreductase NDUFS5-15kDa</fullName>
    </submittedName>
</protein>
<evidence type="ECO:0000256" key="10">
    <source>
        <dbReference type="ARBA" id="ARBA00023136"/>
    </source>
</evidence>
<keyword evidence="11 12" id="KW-1015">Disulfide bond</keyword>
<evidence type="ECO:0000256" key="7">
    <source>
        <dbReference type="ARBA" id="ARBA00022792"/>
    </source>
</evidence>
<keyword evidence="9" id="KW-0496">Mitochondrion</keyword>
<reference evidence="13" key="1">
    <citation type="submission" date="2019-03" db="EMBL/GenBank/DDBJ databases">
        <title>Improved annotation for the trematode Fasciola hepatica.</title>
        <authorList>
            <person name="Choi Y.-J."/>
            <person name="Martin J."/>
            <person name="Mitreva M."/>
        </authorList>
    </citation>
    <scope>NUCLEOTIDE SEQUENCE [LARGE SCALE GENOMIC DNA]</scope>
</reference>
<evidence type="ECO:0000256" key="9">
    <source>
        <dbReference type="ARBA" id="ARBA00023128"/>
    </source>
</evidence>
<feature type="disulfide bond" evidence="12">
    <location>
        <begin position="105"/>
        <end position="118"/>
    </location>
</feature>
<keyword evidence="7" id="KW-0999">Mitochondrion inner membrane</keyword>
<comment type="subcellular location">
    <subcellularLocation>
        <location evidence="3">Mitochondrion inner membrane</location>
        <topology evidence="3">Peripheral membrane protein</topology>
    </subcellularLocation>
    <subcellularLocation>
        <location evidence="2">Mitochondrion intermembrane space</location>
    </subcellularLocation>
</comment>
<keyword evidence="14" id="KW-1185">Reference proteome</keyword>
<dbReference type="GO" id="GO:0005743">
    <property type="term" value="C:mitochondrial inner membrane"/>
    <property type="evidence" value="ECO:0007669"/>
    <property type="project" value="UniProtKB-SubCell"/>
</dbReference>
<sequence length="182" mass="21589">MAYVETNPQKLEELNKRARDKEDKNLDFFDLPFDLGLRIIEQNFAYRKPFDAGQGFPYTYKPGGNFIHRPLLDIPHIHLGTTWFTMQGPFRPKFCQIMERDYYRCVTRVGVQNTEKVCKIYWDDLLECQLHTRSVMSNNVSSSCRENELLTCERFGTRKMSLPFRTYLLPPIRTNPGRFFRS</sequence>
<dbReference type="Proteomes" id="UP000230066">
    <property type="component" value="Unassembled WGS sequence"/>
</dbReference>
<keyword evidence="8" id="KW-0249">Electron transport</keyword>
<evidence type="ECO:0000256" key="1">
    <source>
        <dbReference type="ARBA" id="ARBA00003195"/>
    </source>
</evidence>
<dbReference type="AlphaFoldDB" id="A0A4E0RK81"/>
<evidence type="ECO:0000256" key="3">
    <source>
        <dbReference type="ARBA" id="ARBA00004637"/>
    </source>
</evidence>
<name>A0A4E0RK81_FASHE</name>
<evidence type="ECO:0000256" key="12">
    <source>
        <dbReference type="PIRSR" id="PIRSR619342-50"/>
    </source>
</evidence>
<dbReference type="GO" id="GO:0005758">
    <property type="term" value="C:mitochondrial intermembrane space"/>
    <property type="evidence" value="ECO:0007669"/>
    <property type="project" value="UniProtKB-SubCell"/>
</dbReference>
<keyword evidence="10" id="KW-0472">Membrane</keyword>
<evidence type="ECO:0000313" key="14">
    <source>
        <dbReference type="Proteomes" id="UP000230066"/>
    </source>
</evidence>
<proteinExistence type="inferred from homology"/>
<comment type="function">
    <text evidence="1">Accessory subunit of the mitochondrial membrane respiratory chain NADH dehydrogenase (Complex I), that is believed not to be involved in catalysis. Complex I functions in the transfer of electrons from NADH to the respiratory chain. The immediate electron acceptor for the enzyme is believed to be ubiquinone.</text>
</comment>
<evidence type="ECO:0000256" key="5">
    <source>
        <dbReference type="ARBA" id="ARBA00022448"/>
    </source>
</evidence>
<dbReference type="Pfam" id="PF10200">
    <property type="entry name" value="Ndufs5"/>
    <property type="match status" value="1"/>
</dbReference>
<gene>
    <name evidence="13" type="ORF">D915_007592</name>
</gene>
<dbReference type="InterPro" id="IPR019342">
    <property type="entry name" value="NADH_UbQ_OxRdtase_FeS-su5"/>
</dbReference>
<comment type="caution">
    <text evidence="13">The sequence shown here is derived from an EMBL/GenBank/DDBJ whole genome shotgun (WGS) entry which is preliminary data.</text>
</comment>
<keyword evidence="6" id="KW-0679">Respiratory chain</keyword>
<evidence type="ECO:0000256" key="11">
    <source>
        <dbReference type="ARBA" id="ARBA00023157"/>
    </source>
</evidence>
<evidence type="ECO:0000256" key="2">
    <source>
        <dbReference type="ARBA" id="ARBA00004569"/>
    </source>
</evidence>
<keyword evidence="5" id="KW-0813">Transport</keyword>
<feature type="disulfide bond" evidence="12">
    <location>
        <begin position="95"/>
        <end position="128"/>
    </location>
</feature>
<dbReference type="EMBL" id="JXXN02003305">
    <property type="protein sequence ID" value="THD21728.1"/>
    <property type="molecule type" value="Genomic_DNA"/>
</dbReference>
<evidence type="ECO:0000256" key="8">
    <source>
        <dbReference type="ARBA" id="ARBA00022982"/>
    </source>
</evidence>
<evidence type="ECO:0000256" key="4">
    <source>
        <dbReference type="ARBA" id="ARBA00007372"/>
    </source>
</evidence>
<evidence type="ECO:0000313" key="13">
    <source>
        <dbReference type="EMBL" id="THD21728.1"/>
    </source>
</evidence>